<dbReference type="OrthoDB" id="2962380at2"/>
<proteinExistence type="predicted"/>
<keyword evidence="1" id="KW-0472">Membrane</keyword>
<keyword evidence="1" id="KW-1133">Transmembrane helix</keyword>
<feature type="transmembrane region" description="Helical" evidence="1">
    <location>
        <begin position="231"/>
        <end position="254"/>
    </location>
</feature>
<comment type="caution">
    <text evidence="2">The sequence shown here is derived from an EMBL/GenBank/DDBJ whole genome shotgun (WGS) entry which is preliminary data.</text>
</comment>
<sequence>MRAFIGLLRKDLTIIRNWYLTWFAFMLVGMVGIYVFSVYVSEPSIPVPFLVMMASLHLLLAPLTMLTALNLEGKTQLWLYNPQSSAKLLLSKLSAAAVIQLLAQFFILLYAFFVMKILLANGLIDSYNSFLPVKQGLFMQLGIFAVAIYFSVWVIFLWTLYHLLGKYPAIKNFRWLAVLLVWFAFGFLETLLSKTKLFKKEMFFSVNINISPKMDYGTHNSWNIVYTDAHIPLLIIGLYAVVAIIVFLLSSWLLDRKVEV</sequence>
<keyword evidence="3" id="KW-1185">Reference proteome</keyword>
<dbReference type="AlphaFoldDB" id="A0A451GCB7"/>
<protein>
    <recommendedName>
        <fullName evidence="4">ABC-2 family transporter protein</fullName>
    </recommendedName>
</protein>
<feature type="transmembrane region" description="Helical" evidence="1">
    <location>
        <begin position="47"/>
        <end position="72"/>
    </location>
</feature>
<accession>A0A451GCB7</accession>
<reference evidence="2" key="1">
    <citation type="submission" date="2018-12" db="EMBL/GenBank/DDBJ databases">
        <authorList>
            <person name="Sun L."/>
            <person name="Chen Z."/>
        </authorList>
    </citation>
    <scope>NUCLEOTIDE SEQUENCE [LARGE SCALE GENOMIC DNA]</scope>
    <source>
        <strain evidence="2">DSM 16012</strain>
    </source>
</reference>
<feature type="transmembrane region" description="Helical" evidence="1">
    <location>
        <begin position="138"/>
        <end position="161"/>
    </location>
</feature>
<dbReference type="Proteomes" id="UP000273811">
    <property type="component" value="Unassembled WGS sequence"/>
</dbReference>
<evidence type="ECO:0000256" key="1">
    <source>
        <dbReference type="SAM" id="Phobius"/>
    </source>
</evidence>
<gene>
    <name evidence="2" type="ORF">D4N35_005815</name>
</gene>
<dbReference type="EMBL" id="QYTU02000008">
    <property type="protein sequence ID" value="RWR12894.1"/>
    <property type="molecule type" value="Genomic_DNA"/>
</dbReference>
<feature type="transmembrane region" description="Helical" evidence="1">
    <location>
        <begin position="20"/>
        <end position="41"/>
    </location>
</feature>
<dbReference type="RefSeq" id="WP_120071355.1">
    <property type="nucleotide sequence ID" value="NZ_CP126113.1"/>
</dbReference>
<organism evidence="2 3">
    <name type="scientific">Siminovitchia fortis</name>
    <dbReference type="NCBI Taxonomy" id="254758"/>
    <lineage>
        <taxon>Bacteria</taxon>
        <taxon>Bacillati</taxon>
        <taxon>Bacillota</taxon>
        <taxon>Bacilli</taxon>
        <taxon>Bacillales</taxon>
        <taxon>Bacillaceae</taxon>
        <taxon>Siminovitchia</taxon>
    </lineage>
</organism>
<name>A0A451GCB7_9BACI</name>
<evidence type="ECO:0008006" key="4">
    <source>
        <dbReference type="Google" id="ProtNLM"/>
    </source>
</evidence>
<feature type="transmembrane region" description="Helical" evidence="1">
    <location>
        <begin position="93"/>
        <end position="118"/>
    </location>
</feature>
<feature type="transmembrane region" description="Helical" evidence="1">
    <location>
        <begin position="173"/>
        <end position="192"/>
    </location>
</feature>
<evidence type="ECO:0000313" key="3">
    <source>
        <dbReference type="Proteomes" id="UP000273811"/>
    </source>
</evidence>
<evidence type="ECO:0000313" key="2">
    <source>
        <dbReference type="EMBL" id="RWR12894.1"/>
    </source>
</evidence>
<keyword evidence="1" id="KW-0812">Transmembrane</keyword>